<accession>A0A9E7CZX0</accession>
<evidence type="ECO:0000313" key="3">
    <source>
        <dbReference type="EMBL" id="UNO49117.1"/>
    </source>
</evidence>
<dbReference type="InterPro" id="IPR003777">
    <property type="entry name" value="XdhC_CoxI"/>
</dbReference>
<accession>T0CK67</accession>
<feature type="domain" description="XdhC Rossmann" evidence="2">
    <location>
        <begin position="200"/>
        <end position="338"/>
    </location>
</feature>
<dbReference type="Pfam" id="PF02625">
    <property type="entry name" value="XdhC_CoxI"/>
    <property type="match status" value="1"/>
</dbReference>
<evidence type="ECO:0000259" key="1">
    <source>
        <dbReference type="Pfam" id="PF02625"/>
    </source>
</evidence>
<dbReference type="Proteomes" id="UP000829401">
    <property type="component" value="Chromosome"/>
</dbReference>
<feature type="domain" description="XdhC- CoxI" evidence="1">
    <location>
        <begin position="13"/>
        <end position="78"/>
    </location>
</feature>
<dbReference type="RefSeq" id="WP_021294915.1">
    <property type="nucleotide sequence ID" value="NZ_AURB01000024.1"/>
</dbReference>
<dbReference type="OrthoDB" id="9773039at2"/>
<proteinExistence type="predicted"/>
<dbReference type="InterPro" id="IPR052698">
    <property type="entry name" value="MoCofactor_Util/Proc"/>
</dbReference>
<dbReference type="eggNOG" id="COG1975">
    <property type="taxonomic scope" value="Bacteria"/>
</dbReference>
<dbReference type="AlphaFoldDB" id="T0CK67"/>
<dbReference type="KEGG" id="aaco:K1I37_00680"/>
<gene>
    <name evidence="3" type="ORF">K1I37_00680</name>
</gene>
<reference evidence="4" key="1">
    <citation type="journal article" date="2022" name="G3 (Bethesda)">
        <title>Unveiling the complete genome sequence of Alicyclobacillus acidoterrestris DSM 3922T, a taint-producing strain.</title>
        <authorList>
            <person name="Leonardo I.C."/>
            <person name="Barreto Crespo M.T."/>
            <person name="Gaspar F.B."/>
        </authorList>
    </citation>
    <scope>NUCLEOTIDE SEQUENCE [LARGE SCALE GENOMIC DNA]</scope>
    <source>
        <strain evidence="4">DSM 3922</strain>
    </source>
</reference>
<dbReference type="Gene3D" id="3.40.50.720">
    <property type="entry name" value="NAD(P)-binding Rossmann-like Domain"/>
    <property type="match status" value="1"/>
</dbReference>
<protein>
    <submittedName>
        <fullName evidence="3">XdhC family protein</fullName>
    </submittedName>
</protein>
<sequence length="360" mass="39906">MREILECLLEARDLGESVVIATIVNVEGSAYRREGTKMVFRSSGLTSGTLSAGCLEEDLMCRAAELLQANRAAILTYDLSVEDDLSWGRGPGCNGVLTVLVEPVHWFDKGCSGSYWRTVLDEMNAGTPISTIRKIDMSSNRILDHAIFGQNHFAVRSFQQSEPFAKTKLQLFSDVWRSASVQVGSQLYFLDYLEPKEQVTIFGAGPDVEPVVALLTKVHFDVTVVDHRPARLSPARFPDAKRRICARPENANSISLPDASYALIMTHSFQDDVLWLGHLLRFDLRYLGVLGPQRRTQKLFDRLGIDNAAQRARVHSPMGVGIGAEGPEEIAVSVVAQLIAQRHANDRQRLMYTACSSTVL</sequence>
<dbReference type="EMBL" id="CP080467">
    <property type="protein sequence ID" value="UNO49117.1"/>
    <property type="molecule type" value="Genomic_DNA"/>
</dbReference>
<keyword evidence="4" id="KW-1185">Reference proteome</keyword>
<dbReference type="PANTHER" id="PTHR30388">
    <property type="entry name" value="ALDEHYDE OXIDOREDUCTASE MOLYBDENUM COFACTOR ASSEMBLY PROTEIN"/>
    <property type="match status" value="1"/>
</dbReference>
<name>T0CK67_ALIAG</name>
<dbReference type="InterPro" id="IPR027051">
    <property type="entry name" value="XdhC_Rossmann_dom"/>
</dbReference>
<evidence type="ECO:0000313" key="4">
    <source>
        <dbReference type="Proteomes" id="UP000829401"/>
    </source>
</evidence>
<dbReference type="Pfam" id="PF13478">
    <property type="entry name" value="XdhC_C"/>
    <property type="match status" value="1"/>
</dbReference>
<dbReference type="STRING" id="1356854.N007_02045"/>
<dbReference type="PANTHER" id="PTHR30388:SF6">
    <property type="entry name" value="XANTHINE DEHYDROGENASE SUBUNIT A-RELATED"/>
    <property type="match status" value="1"/>
</dbReference>
<organism evidence="3 4">
    <name type="scientific">Alicyclobacillus acidoterrestris (strain ATCC 49025 / DSM 3922 / CIP 106132 / NCIMB 13137 / GD3B)</name>
    <dbReference type="NCBI Taxonomy" id="1356854"/>
    <lineage>
        <taxon>Bacteria</taxon>
        <taxon>Bacillati</taxon>
        <taxon>Bacillota</taxon>
        <taxon>Bacilli</taxon>
        <taxon>Bacillales</taxon>
        <taxon>Alicyclobacillaceae</taxon>
        <taxon>Alicyclobacillus</taxon>
    </lineage>
</organism>
<evidence type="ECO:0000259" key="2">
    <source>
        <dbReference type="Pfam" id="PF13478"/>
    </source>
</evidence>